<dbReference type="NCBIfam" id="TIGR02937">
    <property type="entry name" value="sigma70-ECF"/>
    <property type="match status" value="1"/>
</dbReference>
<evidence type="ECO:0000256" key="2">
    <source>
        <dbReference type="ARBA" id="ARBA00023015"/>
    </source>
</evidence>
<evidence type="ECO:0000313" key="7">
    <source>
        <dbReference type="EMBL" id="SOD51589.1"/>
    </source>
</evidence>
<keyword evidence="4" id="KW-0804">Transcription</keyword>
<keyword evidence="2" id="KW-0805">Transcription regulation</keyword>
<protein>
    <submittedName>
        <fullName evidence="7">RNA polymerase sigma-70 factor, ECF subfamily</fullName>
    </submittedName>
</protein>
<dbReference type="SUPFAM" id="SSF88659">
    <property type="entry name" value="Sigma3 and sigma4 domains of RNA polymerase sigma factors"/>
    <property type="match status" value="1"/>
</dbReference>
<reference evidence="7 8" key="1">
    <citation type="submission" date="2017-09" db="EMBL/GenBank/DDBJ databases">
        <authorList>
            <person name="Ehlers B."/>
            <person name="Leendertz F.H."/>
        </authorList>
    </citation>
    <scope>NUCLEOTIDE SEQUENCE [LARGE SCALE GENOMIC DNA]</scope>
    <source>
        <strain evidence="7 8">CGMCC 1.10978</strain>
    </source>
</reference>
<evidence type="ECO:0000256" key="1">
    <source>
        <dbReference type="ARBA" id="ARBA00010641"/>
    </source>
</evidence>
<dbReference type="InterPro" id="IPR036388">
    <property type="entry name" value="WH-like_DNA-bd_sf"/>
</dbReference>
<organism evidence="7 8">
    <name type="scientific">Pseudoxanthomonas wuyuanensis</name>
    <dbReference type="NCBI Taxonomy" id="1073196"/>
    <lineage>
        <taxon>Bacteria</taxon>
        <taxon>Pseudomonadati</taxon>
        <taxon>Pseudomonadota</taxon>
        <taxon>Gammaproteobacteria</taxon>
        <taxon>Lysobacterales</taxon>
        <taxon>Lysobacteraceae</taxon>
        <taxon>Pseudoxanthomonas</taxon>
    </lineage>
</organism>
<keyword evidence="3" id="KW-0731">Sigma factor</keyword>
<dbReference type="OrthoDB" id="9797134at2"/>
<dbReference type="AlphaFoldDB" id="A0A286CYZ5"/>
<name>A0A286CYZ5_9GAMM</name>
<dbReference type="SUPFAM" id="SSF88946">
    <property type="entry name" value="Sigma2 domain of RNA polymerase sigma factors"/>
    <property type="match status" value="1"/>
</dbReference>
<dbReference type="Gene3D" id="1.10.1740.10">
    <property type="match status" value="1"/>
</dbReference>
<evidence type="ECO:0000256" key="3">
    <source>
        <dbReference type="ARBA" id="ARBA00023082"/>
    </source>
</evidence>
<keyword evidence="8" id="KW-1185">Reference proteome</keyword>
<dbReference type="PANTHER" id="PTHR43133:SF25">
    <property type="entry name" value="RNA POLYMERASE SIGMA FACTOR RFAY-RELATED"/>
    <property type="match status" value="1"/>
</dbReference>
<dbReference type="InterPro" id="IPR013324">
    <property type="entry name" value="RNA_pol_sigma_r3/r4-like"/>
</dbReference>
<comment type="similarity">
    <text evidence="1">Belongs to the sigma-70 factor family. ECF subfamily.</text>
</comment>
<evidence type="ECO:0000313" key="8">
    <source>
        <dbReference type="Proteomes" id="UP000219374"/>
    </source>
</evidence>
<gene>
    <name evidence="7" type="ORF">SAMN06296416_101715</name>
</gene>
<accession>A0A286CYZ5</accession>
<dbReference type="CDD" id="cd06171">
    <property type="entry name" value="Sigma70_r4"/>
    <property type="match status" value="1"/>
</dbReference>
<dbReference type="InterPro" id="IPR013249">
    <property type="entry name" value="RNA_pol_sigma70_r4_t2"/>
</dbReference>
<dbReference type="GO" id="GO:0006352">
    <property type="term" value="P:DNA-templated transcription initiation"/>
    <property type="evidence" value="ECO:0007669"/>
    <property type="project" value="InterPro"/>
</dbReference>
<feature type="domain" description="PhyR sigma2" evidence="6">
    <location>
        <begin position="15"/>
        <end position="66"/>
    </location>
</feature>
<proteinExistence type="inferred from homology"/>
<dbReference type="InterPro" id="IPR039425">
    <property type="entry name" value="RNA_pol_sigma-70-like"/>
</dbReference>
<dbReference type="PANTHER" id="PTHR43133">
    <property type="entry name" value="RNA POLYMERASE ECF-TYPE SIGMA FACTO"/>
    <property type="match status" value="1"/>
</dbReference>
<evidence type="ECO:0000259" key="6">
    <source>
        <dbReference type="Pfam" id="PF22029"/>
    </source>
</evidence>
<dbReference type="EMBL" id="OCND01000001">
    <property type="protein sequence ID" value="SOD51589.1"/>
    <property type="molecule type" value="Genomic_DNA"/>
</dbReference>
<dbReference type="InterPro" id="IPR013325">
    <property type="entry name" value="RNA_pol_sigma_r2"/>
</dbReference>
<dbReference type="Proteomes" id="UP000219374">
    <property type="component" value="Unassembled WGS sequence"/>
</dbReference>
<dbReference type="GO" id="GO:0003677">
    <property type="term" value="F:DNA binding"/>
    <property type="evidence" value="ECO:0007669"/>
    <property type="project" value="InterPro"/>
</dbReference>
<dbReference type="GO" id="GO:0016987">
    <property type="term" value="F:sigma factor activity"/>
    <property type="evidence" value="ECO:0007669"/>
    <property type="project" value="UniProtKB-KW"/>
</dbReference>
<dbReference type="Pfam" id="PF22029">
    <property type="entry name" value="PhyR_sigma2"/>
    <property type="match status" value="1"/>
</dbReference>
<dbReference type="InterPro" id="IPR014284">
    <property type="entry name" value="RNA_pol_sigma-70_dom"/>
</dbReference>
<dbReference type="Pfam" id="PF08281">
    <property type="entry name" value="Sigma70_r4_2"/>
    <property type="match status" value="1"/>
</dbReference>
<dbReference type="InterPro" id="IPR053866">
    <property type="entry name" value="PhyR_sigma2"/>
</dbReference>
<dbReference type="RefSeq" id="WP_097120471.1">
    <property type="nucleotide sequence ID" value="NZ_OCND01000001.1"/>
</dbReference>
<dbReference type="Gene3D" id="1.10.10.10">
    <property type="entry name" value="Winged helix-like DNA-binding domain superfamily/Winged helix DNA-binding domain"/>
    <property type="match status" value="1"/>
</dbReference>
<evidence type="ECO:0000256" key="4">
    <source>
        <dbReference type="ARBA" id="ARBA00023163"/>
    </source>
</evidence>
<sequence length="175" mass="19711">MPASPPPLDDETLRELIPRLRRFARSLAADPAAADDLVQATLERALTRGTSRRNEDALQPWLFSVLYRQFIDDHRRAVRWKRIASLFATEDEPRPPTPDQVFDARTSLAAFSHLPTEQRALLMLVSVEGLGYREAADVLGIPIGTVMSRLSRARQALRAMDEEKMPASPVLRVLQ</sequence>
<evidence type="ECO:0000259" key="5">
    <source>
        <dbReference type="Pfam" id="PF08281"/>
    </source>
</evidence>
<feature type="domain" description="RNA polymerase sigma factor 70 region 4 type 2" evidence="5">
    <location>
        <begin position="109"/>
        <end position="157"/>
    </location>
</feature>